<proteinExistence type="predicted"/>
<reference evidence="1" key="2">
    <citation type="journal article" date="2015" name="Data Brief">
        <title>Shoot transcriptome of the giant reed, Arundo donax.</title>
        <authorList>
            <person name="Barrero R.A."/>
            <person name="Guerrero F.D."/>
            <person name="Moolhuijzen P."/>
            <person name="Goolsby J.A."/>
            <person name="Tidwell J."/>
            <person name="Bellgard S.E."/>
            <person name="Bellgard M.I."/>
        </authorList>
    </citation>
    <scope>NUCLEOTIDE SEQUENCE</scope>
    <source>
        <tissue evidence="1">Shoot tissue taken approximately 20 cm above the soil surface</tissue>
    </source>
</reference>
<reference evidence="1" key="1">
    <citation type="submission" date="2014-09" db="EMBL/GenBank/DDBJ databases">
        <authorList>
            <person name="Magalhaes I.L.F."/>
            <person name="Oliveira U."/>
            <person name="Santos F.R."/>
            <person name="Vidigal T.H.D.A."/>
            <person name="Brescovit A.D."/>
            <person name="Santos A.J."/>
        </authorList>
    </citation>
    <scope>NUCLEOTIDE SEQUENCE</scope>
    <source>
        <tissue evidence="1">Shoot tissue taken approximately 20 cm above the soil surface</tissue>
    </source>
</reference>
<evidence type="ECO:0000313" key="1">
    <source>
        <dbReference type="EMBL" id="JAD51575.1"/>
    </source>
</evidence>
<dbReference type="EMBL" id="GBRH01246320">
    <property type="protein sequence ID" value="JAD51575.1"/>
    <property type="molecule type" value="Transcribed_RNA"/>
</dbReference>
<sequence length="27" mass="3154">MTTFVIEPISHHSTKKKILVYINLRIA</sequence>
<accession>A0A0A9ARQ8</accession>
<protein>
    <submittedName>
        <fullName evidence="1">Uncharacterized protein</fullName>
    </submittedName>
</protein>
<dbReference type="AlphaFoldDB" id="A0A0A9ARQ8"/>
<organism evidence="1">
    <name type="scientific">Arundo donax</name>
    <name type="common">Giant reed</name>
    <name type="synonym">Donax arundinaceus</name>
    <dbReference type="NCBI Taxonomy" id="35708"/>
    <lineage>
        <taxon>Eukaryota</taxon>
        <taxon>Viridiplantae</taxon>
        <taxon>Streptophyta</taxon>
        <taxon>Embryophyta</taxon>
        <taxon>Tracheophyta</taxon>
        <taxon>Spermatophyta</taxon>
        <taxon>Magnoliopsida</taxon>
        <taxon>Liliopsida</taxon>
        <taxon>Poales</taxon>
        <taxon>Poaceae</taxon>
        <taxon>PACMAD clade</taxon>
        <taxon>Arundinoideae</taxon>
        <taxon>Arundineae</taxon>
        <taxon>Arundo</taxon>
    </lineage>
</organism>
<name>A0A0A9ARQ8_ARUDO</name>